<sequence>MLTCVRIIDMTTDVTDTGVGTIRSGFLGGGFMAQVHSRAARAAGATTAVLASSTPDRAAQAARELGIDRAARDIDELLSGEADIVHVCTPNATHTALALRVIDAGKHVICEKPLATTLAEARELAAAAAERGVVAAVPFVYRYHPMVREARARVAAGEIGALLTVDCGYLQDWMLLPEDDDWRATSAEGGPSRAFADIGSHLCDLLEFVAGERIVRLTARTRRVYDERGGHTVTNEDAVSILVEMQSGAIGTLLISQMAAGRKNALTLELHGAQSSIRFDQERPEELWIGNRAGNLQLFRDPTFAHEGVARFSRVPAGHGQGYQDAFNGFVADAYAAISGETPDGLPTFVDGVRAAQLTEAVLAAAREERWIDVTPDQA</sequence>
<evidence type="ECO:0000256" key="1">
    <source>
        <dbReference type="ARBA" id="ARBA00023002"/>
    </source>
</evidence>
<dbReference type="InterPro" id="IPR036291">
    <property type="entry name" value="NAD(P)-bd_dom_sf"/>
</dbReference>
<evidence type="ECO:0000259" key="3">
    <source>
        <dbReference type="Pfam" id="PF01408"/>
    </source>
</evidence>
<dbReference type="InterPro" id="IPR000683">
    <property type="entry name" value="Gfo/Idh/MocA-like_OxRdtase_N"/>
</dbReference>
<dbReference type="SUPFAM" id="SSF55347">
    <property type="entry name" value="Glyceraldehyde-3-phosphate dehydrogenase-like, C-terminal domain"/>
    <property type="match status" value="1"/>
</dbReference>
<keyword evidence="1" id="KW-0560">Oxidoreductase</keyword>
<evidence type="ECO:0000256" key="2">
    <source>
        <dbReference type="ARBA" id="ARBA00023027"/>
    </source>
</evidence>
<evidence type="ECO:0000313" key="6">
    <source>
        <dbReference type="Proteomes" id="UP000317209"/>
    </source>
</evidence>
<dbReference type="Pfam" id="PF01408">
    <property type="entry name" value="GFO_IDH_MocA"/>
    <property type="match status" value="1"/>
</dbReference>
<feature type="domain" description="GFO/IDH/MocA-like oxidoreductase" evidence="4">
    <location>
        <begin position="147"/>
        <end position="277"/>
    </location>
</feature>
<accession>A0A543BK76</accession>
<gene>
    <name evidence="5" type="ORF">FB560_0837</name>
</gene>
<dbReference type="GO" id="GO:0016491">
    <property type="term" value="F:oxidoreductase activity"/>
    <property type="evidence" value="ECO:0007669"/>
    <property type="project" value="UniProtKB-KW"/>
</dbReference>
<dbReference type="Gene3D" id="3.40.50.720">
    <property type="entry name" value="NAD(P)-binding Rossmann-like Domain"/>
    <property type="match status" value="1"/>
</dbReference>
<dbReference type="EMBL" id="VFOX01000001">
    <property type="protein sequence ID" value="TQL85232.1"/>
    <property type="molecule type" value="Genomic_DNA"/>
</dbReference>
<protein>
    <submittedName>
        <fullName evidence="5">Putative dehydrogenase</fullName>
    </submittedName>
</protein>
<dbReference type="SUPFAM" id="SSF51735">
    <property type="entry name" value="NAD(P)-binding Rossmann-fold domains"/>
    <property type="match status" value="1"/>
</dbReference>
<dbReference type="PANTHER" id="PTHR43818">
    <property type="entry name" value="BCDNA.GH03377"/>
    <property type="match status" value="1"/>
</dbReference>
<evidence type="ECO:0000313" key="5">
    <source>
        <dbReference type="EMBL" id="TQL85232.1"/>
    </source>
</evidence>
<dbReference type="Pfam" id="PF22725">
    <property type="entry name" value="GFO_IDH_MocA_C3"/>
    <property type="match status" value="1"/>
</dbReference>
<proteinExistence type="predicted"/>
<dbReference type="GO" id="GO:0000166">
    <property type="term" value="F:nucleotide binding"/>
    <property type="evidence" value="ECO:0007669"/>
    <property type="project" value="InterPro"/>
</dbReference>
<dbReference type="Proteomes" id="UP000317209">
    <property type="component" value="Unassembled WGS sequence"/>
</dbReference>
<comment type="caution">
    <text evidence="5">The sequence shown here is derived from an EMBL/GenBank/DDBJ whole genome shotgun (WGS) entry which is preliminary data.</text>
</comment>
<dbReference type="InterPro" id="IPR055170">
    <property type="entry name" value="GFO_IDH_MocA-like_dom"/>
</dbReference>
<organism evidence="5 6">
    <name type="scientific">Microbacterium saperdae</name>
    <dbReference type="NCBI Taxonomy" id="69368"/>
    <lineage>
        <taxon>Bacteria</taxon>
        <taxon>Bacillati</taxon>
        <taxon>Actinomycetota</taxon>
        <taxon>Actinomycetes</taxon>
        <taxon>Micrococcales</taxon>
        <taxon>Microbacteriaceae</taxon>
        <taxon>Microbacterium</taxon>
    </lineage>
</organism>
<dbReference type="Gene3D" id="3.30.360.10">
    <property type="entry name" value="Dihydrodipicolinate Reductase, domain 2"/>
    <property type="match status" value="1"/>
</dbReference>
<dbReference type="InterPro" id="IPR050463">
    <property type="entry name" value="Gfo/Idh/MocA_oxidrdct_glycsds"/>
</dbReference>
<keyword evidence="2" id="KW-0520">NAD</keyword>
<evidence type="ECO:0000259" key="4">
    <source>
        <dbReference type="Pfam" id="PF22725"/>
    </source>
</evidence>
<keyword evidence="6" id="KW-1185">Reference proteome</keyword>
<dbReference type="PANTHER" id="PTHR43818:SF11">
    <property type="entry name" value="BCDNA.GH03377"/>
    <property type="match status" value="1"/>
</dbReference>
<dbReference type="AlphaFoldDB" id="A0A543BK76"/>
<reference evidence="5 6" key="1">
    <citation type="submission" date="2019-06" db="EMBL/GenBank/DDBJ databases">
        <title>Sequencing the genomes of 1000 actinobacteria strains.</title>
        <authorList>
            <person name="Klenk H.-P."/>
        </authorList>
    </citation>
    <scope>NUCLEOTIDE SEQUENCE [LARGE SCALE GENOMIC DNA]</scope>
    <source>
        <strain evidence="5 6">DSM 20169</strain>
    </source>
</reference>
<name>A0A543BK76_9MICO</name>
<feature type="domain" description="Gfo/Idh/MocA-like oxidoreductase N-terminal" evidence="3">
    <location>
        <begin position="22"/>
        <end position="137"/>
    </location>
</feature>